<sequence length="330" mass="36349">MNGVHIHGHNLVTHRPSATPYQPHQPPRPYNPSSKWRQPPPPPSNVPMLSRRYSPPPQPIPPSMEYRGTRPGAPVKKSKFGASGSLGNLTANGSQGQGQRKRCTAIAAFDFENPRNYDHGRETRFSCVDALAAQAYLYYITYPRDSLPLKALVGGIWGLATLHAGLLTVAHTVYHYSVRTTHSPVDVEAAISTAYVIVMSGRWRVVPTAALMLLLVAQIGFGISTVCSICGNLATLCIILYDARGFTMSVRLIKTLIIYSMNRFLLTTLVVVAQTAILISKPESIWAMVIKFISAQRKSHPESHVLQQPLRDAQLAQPSAHPGLWMESQR</sequence>
<evidence type="ECO:0000256" key="1">
    <source>
        <dbReference type="SAM" id="MobiDB-lite"/>
    </source>
</evidence>
<keyword evidence="2" id="KW-1133">Transmembrane helix</keyword>
<evidence type="ECO:0000256" key="2">
    <source>
        <dbReference type="SAM" id="Phobius"/>
    </source>
</evidence>
<reference evidence="3" key="1">
    <citation type="submission" date="2020-11" db="EMBL/GenBank/DDBJ databases">
        <authorList>
            <consortium name="DOE Joint Genome Institute"/>
            <person name="Ahrendt S."/>
            <person name="Riley R."/>
            <person name="Andreopoulos W."/>
            <person name="Labutti K."/>
            <person name="Pangilinan J."/>
            <person name="Ruiz-Duenas F.J."/>
            <person name="Barrasa J.M."/>
            <person name="Sanchez-Garcia M."/>
            <person name="Camarero S."/>
            <person name="Miyauchi S."/>
            <person name="Serrano A."/>
            <person name="Linde D."/>
            <person name="Babiker R."/>
            <person name="Drula E."/>
            <person name="Ayuso-Fernandez I."/>
            <person name="Pacheco R."/>
            <person name="Padilla G."/>
            <person name="Ferreira P."/>
            <person name="Barriuso J."/>
            <person name="Kellner H."/>
            <person name="Castanera R."/>
            <person name="Alfaro M."/>
            <person name="Ramirez L."/>
            <person name="Pisabarro A.G."/>
            <person name="Kuo A."/>
            <person name="Tritt A."/>
            <person name="Lipzen A."/>
            <person name="He G."/>
            <person name="Yan M."/>
            <person name="Ng V."/>
            <person name="Cullen D."/>
            <person name="Martin F."/>
            <person name="Rosso M.-N."/>
            <person name="Henrissat B."/>
            <person name="Hibbett D."/>
            <person name="Martinez A.T."/>
            <person name="Grigoriev I.V."/>
        </authorList>
    </citation>
    <scope>NUCLEOTIDE SEQUENCE</scope>
    <source>
        <strain evidence="3">ATCC 90797</strain>
    </source>
</reference>
<dbReference type="Proteomes" id="UP000807025">
    <property type="component" value="Unassembled WGS sequence"/>
</dbReference>
<accession>A0A9P5ZGJ0</accession>
<comment type="caution">
    <text evidence="3">The sequence shown here is derived from an EMBL/GenBank/DDBJ whole genome shotgun (WGS) entry which is preliminary data.</text>
</comment>
<keyword evidence="4" id="KW-1185">Reference proteome</keyword>
<name>A0A9P5ZGJ0_PLEER</name>
<feature type="transmembrane region" description="Helical" evidence="2">
    <location>
        <begin position="262"/>
        <end position="279"/>
    </location>
</feature>
<keyword evidence="2" id="KW-0812">Transmembrane</keyword>
<feature type="region of interest" description="Disordered" evidence="1">
    <location>
        <begin position="1"/>
        <end position="99"/>
    </location>
</feature>
<gene>
    <name evidence="3" type="ORF">BDN71DRAFT_1594803</name>
</gene>
<evidence type="ECO:0000313" key="3">
    <source>
        <dbReference type="EMBL" id="KAF9486718.1"/>
    </source>
</evidence>
<feature type="transmembrane region" description="Helical" evidence="2">
    <location>
        <begin position="151"/>
        <end position="174"/>
    </location>
</feature>
<organism evidence="3 4">
    <name type="scientific">Pleurotus eryngii</name>
    <name type="common">Boletus of the steppes</name>
    <dbReference type="NCBI Taxonomy" id="5323"/>
    <lineage>
        <taxon>Eukaryota</taxon>
        <taxon>Fungi</taxon>
        <taxon>Dikarya</taxon>
        <taxon>Basidiomycota</taxon>
        <taxon>Agaricomycotina</taxon>
        <taxon>Agaricomycetes</taxon>
        <taxon>Agaricomycetidae</taxon>
        <taxon>Agaricales</taxon>
        <taxon>Pleurotineae</taxon>
        <taxon>Pleurotaceae</taxon>
        <taxon>Pleurotus</taxon>
    </lineage>
</organism>
<protein>
    <submittedName>
        <fullName evidence="3">Uncharacterized protein</fullName>
    </submittedName>
</protein>
<keyword evidence="2" id="KW-0472">Membrane</keyword>
<feature type="transmembrane region" description="Helical" evidence="2">
    <location>
        <begin position="209"/>
        <end position="241"/>
    </location>
</feature>
<feature type="compositionally biased region" description="Polar residues" evidence="1">
    <location>
        <begin position="85"/>
        <end position="98"/>
    </location>
</feature>
<evidence type="ECO:0000313" key="4">
    <source>
        <dbReference type="Proteomes" id="UP000807025"/>
    </source>
</evidence>
<dbReference type="EMBL" id="MU154980">
    <property type="protein sequence ID" value="KAF9486718.1"/>
    <property type="molecule type" value="Genomic_DNA"/>
</dbReference>
<dbReference type="OrthoDB" id="2743740at2759"/>
<proteinExistence type="predicted"/>
<dbReference type="AlphaFoldDB" id="A0A9P5ZGJ0"/>